<keyword evidence="1" id="KW-1133">Transmembrane helix</keyword>
<dbReference type="OrthoDB" id="276515at2759"/>
<dbReference type="Proteomes" id="UP000320333">
    <property type="component" value="Unassembled WGS sequence"/>
</dbReference>
<evidence type="ECO:0000259" key="2">
    <source>
        <dbReference type="Pfam" id="PF03372"/>
    </source>
</evidence>
<protein>
    <recommendedName>
        <fullName evidence="2">Endonuclease/exonuclease/phosphatase domain-containing protein</fullName>
    </recommendedName>
</protein>
<evidence type="ECO:0000256" key="1">
    <source>
        <dbReference type="SAM" id="Phobius"/>
    </source>
</evidence>
<keyword evidence="1" id="KW-0812">Transmembrane</keyword>
<dbReference type="Gene3D" id="3.60.10.10">
    <property type="entry name" value="Endonuclease/exonuclease/phosphatase"/>
    <property type="match status" value="1"/>
</dbReference>
<keyword evidence="1" id="KW-0472">Membrane</keyword>
<feature type="transmembrane region" description="Helical" evidence="1">
    <location>
        <begin position="481"/>
        <end position="500"/>
    </location>
</feature>
<gene>
    <name evidence="3" type="ORF">CcCBS67573_g04059</name>
</gene>
<sequence length="502" mass="55920">MRQAFQPDCFFHADKNSIRIANKSGNTIALLIAGVTTTLSHGHVFQFAATDWTPIHINPFTQQAHFKYIPPSSHLIFTADPTLPLGVSLAPGTPSMLTLVNATRARLRVSIHPTVQEWHSIEPHQSIQLSLSNHSESRVPLSIQYFDGARVGLIATSGQCVSIAPHSLPPPSFDPPPLPLKRLSVTSCNMRYGTANDLLNSWHYRREMLQQILHGKHPPTILCLQEALLFQRQEILARFPWLQMVGVGRERDLGGEGTPVLFDSRVFMVRFSDTFWLSETPEVPGSVTESWGNHLARIATMVHLVPVTESVKKQRVSQVPEVLVVNVHLDHEAPIAREQGILLVCQRIREYLERHGLKKCLVLLMGDFNCEQEGAPENKAVEQEIGLLDVLALQPKNLGHGTFHDFGGSAKVPRIDFIYASPEWKSKVADSGIVKDCIGGQEEGFWWPSDHFPVVAEFSLDSQDSGQMSLKRFHHARPFKADFAAAVVLVLIVFTILLLSPS</sequence>
<dbReference type="PANTHER" id="PTHR12121:SF36">
    <property type="entry name" value="ENDONUCLEASE_EXONUCLEASE_PHOSPHATASE DOMAIN-CONTAINING PROTEIN"/>
    <property type="match status" value="1"/>
</dbReference>
<proteinExistence type="predicted"/>
<keyword evidence="4" id="KW-1185">Reference proteome</keyword>
<organism evidence="3 4">
    <name type="scientific">Chytriomyces confervae</name>
    <dbReference type="NCBI Taxonomy" id="246404"/>
    <lineage>
        <taxon>Eukaryota</taxon>
        <taxon>Fungi</taxon>
        <taxon>Fungi incertae sedis</taxon>
        <taxon>Chytridiomycota</taxon>
        <taxon>Chytridiomycota incertae sedis</taxon>
        <taxon>Chytridiomycetes</taxon>
        <taxon>Chytridiales</taxon>
        <taxon>Chytriomycetaceae</taxon>
        <taxon>Chytriomyces</taxon>
    </lineage>
</organism>
<evidence type="ECO:0000313" key="3">
    <source>
        <dbReference type="EMBL" id="TPX74669.1"/>
    </source>
</evidence>
<name>A0A507FE87_9FUNG</name>
<dbReference type="STRING" id="246404.A0A507FE87"/>
<comment type="caution">
    <text evidence="3">The sequence shown here is derived from an EMBL/GenBank/DDBJ whole genome shotgun (WGS) entry which is preliminary data.</text>
</comment>
<reference evidence="3 4" key="1">
    <citation type="journal article" date="2019" name="Sci. Rep.">
        <title>Comparative genomics of chytrid fungi reveal insights into the obligate biotrophic and pathogenic lifestyle of Synchytrium endobioticum.</title>
        <authorList>
            <person name="van de Vossenberg B.T.L.H."/>
            <person name="Warris S."/>
            <person name="Nguyen H.D.T."/>
            <person name="van Gent-Pelzer M.P.E."/>
            <person name="Joly D.L."/>
            <person name="van de Geest H.C."/>
            <person name="Bonants P.J.M."/>
            <person name="Smith D.S."/>
            <person name="Levesque C.A."/>
            <person name="van der Lee T.A.J."/>
        </authorList>
    </citation>
    <scope>NUCLEOTIDE SEQUENCE [LARGE SCALE GENOMIC DNA]</scope>
    <source>
        <strain evidence="3 4">CBS 675.73</strain>
    </source>
</reference>
<dbReference type="SUPFAM" id="SSF56219">
    <property type="entry name" value="DNase I-like"/>
    <property type="match status" value="1"/>
</dbReference>
<dbReference type="InterPro" id="IPR050410">
    <property type="entry name" value="CCR4/nocturin_mRNA_transcr"/>
</dbReference>
<evidence type="ECO:0000313" key="4">
    <source>
        <dbReference type="Proteomes" id="UP000320333"/>
    </source>
</evidence>
<dbReference type="PANTHER" id="PTHR12121">
    <property type="entry name" value="CARBON CATABOLITE REPRESSOR PROTEIN 4"/>
    <property type="match status" value="1"/>
</dbReference>
<dbReference type="Pfam" id="PF03372">
    <property type="entry name" value="Exo_endo_phos"/>
    <property type="match status" value="1"/>
</dbReference>
<dbReference type="CDD" id="cd09083">
    <property type="entry name" value="EEP-1"/>
    <property type="match status" value="1"/>
</dbReference>
<feature type="domain" description="Endonuclease/exonuclease/phosphatase" evidence="2">
    <location>
        <begin position="188"/>
        <end position="451"/>
    </location>
</feature>
<dbReference type="InterPro" id="IPR005135">
    <property type="entry name" value="Endo/exonuclease/phosphatase"/>
</dbReference>
<dbReference type="InterPro" id="IPR036691">
    <property type="entry name" value="Endo/exonu/phosph_ase_sf"/>
</dbReference>
<dbReference type="GO" id="GO:0000175">
    <property type="term" value="F:3'-5'-RNA exonuclease activity"/>
    <property type="evidence" value="ECO:0007669"/>
    <property type="project" value="TreeGrafter"/>
</dbReference>
<dbReference type="EMBL" id="QEAP01000114">
    <property type="protein sequence ID" value="TPX74669.1"/>
    <property type="molecule type" value="Genomic_DNA"/>
</dbReference>
<dbReference type="AlphaFoldDB" id="A0A507FE87"/>
<accession>A0A507FE87</accession>